<dbReference type="Proteomes" id="UP000325563">
    <property type="component" value="Chromosome"/>
</dbReference>
<evidence type="ECO:0000313" key="1">
    <source>
        <dbReference type="EMBL" id="QEV49302.1"/>
    </source>
</evidence>
<dbReference type="EMBL" id="CP023692">
    <property type="protein sequence ID" value="QEV49302.1"/>
    <property type="molecule type" value="Genomic_DNA"/>
</dbReference>
<evidence type="ECO:0000313" key="2">
    <source>
        <dbReference type="Proteomes" id="UP000325563"/>
    </source>
</evidence>
<dbReference type="AlphaFoldDB" id="A0A5J6JI03"/>
<organism evidence="1 2">
    <name type="scientific">Streptomyces vinaceus</name>
    <dbReference type="NCBI Taxonomy" id="1960"/>
    <lineage>
        <taxon>Bacteria</taxon>
        <taxon>Bacillati</taxon>
        <taxon>Actinomycetota</taxon>
        <taxon>Actinomycetes</taxon>
        <taxon>Kitasatosporales</taxon>
        <taxon>Streptomycetaceae</taxon>
        <taxon>Streptomyces</taxon>
    </lineage>
</organism>
<name>A0A5J6JI03_STRVI</name>
<dbReference type="KEGG" id="svn:CP980_33325"/>
<reference evidence="1 2" key="1">
    <citation type="submission" date="2017-09" db="EMBL/GenBank/DDBJ databases">
        <authorList>
            <person name="Lee N."/>
            <person name="Cho B.-K."/>
        </authorList>
    </citation>
    <scope>NUCLEOTIDE SEQUENCE [LARGE SCALE GENOMIC DNA]</scope>
    <source>
        <strain evidence="1 2">ATCC 27476</strain>
    </source>
</reference>
<protein>
    <submittedName>
        <fullName evidence="1">Uncharacterized protein</fullName>
    </submittedName>
</protein>
<proteinExistence type="predicted"/>
<keyword evidence="2" id="KW-1185">Reference proteome</keyword>
<accession>A0A5J6JI03</accession>
<sequence>MSKSVSKQSDAALFDGREMEVTERGGGMLTSGDWIFLPSGSIREALGRSGRLDLTAVSGDVKAANAEPLSRQPGAATEDGWERSRRIALYGYPAGSRVPVGLYRVKASSTEGRNAVLERQVGVVAMPASRVADFTVPQDVFRTVSVAAPQGKDTYCLSVPGVDQSVTHPL</sequence>
<gene>
    <name evidence="1" type="ORF">CP980_33325</name>
</gene>